<dbReference type="AlphaFoldDB" id="A0A915HGR7"/>
<dbReference type="WBParaSite" id="nRc.2.0.1.t00619-RA">
    <property type="protein sequence ID" value="nRc.2.0.1.t00619-RA"/>
    <property type="gene ID" value="nRc.2.0.1.g00619"/>
</dbReference>
<sequence>MPLLTDAFYGRSHKGFQPLRTDDVDALDELTEDSEDEDTVYNRSTSQSLSHKAPKTLSNGKNRSLATA</sequence>
<evidence type="ECO:0000313" key="3">
    <source>
        <dbReference type="WBParaSite" id="nRc.2.0.1.t00619-RA"/>
    </source>
</evidence>
<keyword evidence="2" id="KW-1185">Reference proteome</keyword>
<accession>A0A915HGR7</accession>
<feature type="compositionally biased region" description="Polar residues" evidence="1">
    <location>
        <begin position="41"/>
        <end position="68"/>
    </location>
</feature>
<evidence type="ECO:0000313" key="2">
    <source>
        <dbReference type="Proteomes" id="UP000887565"/>
    </source>
</evidence>
<evidence type="ECO:0000256" key="1">
    <source>
        <dbReference type="SAM" id="MobiDB-lite"/>
    </source>
</evidence>
<protein>
    <submittedName>
        <fullName evidence="3">Uncharacterized protein</fullName>
    </submittedName>
</protein>
<reference evidence="3" key="1">
    <citation type="submission" date="2022-11" db="UniProtKB">
        <authorList>
            <consortium name="WormBaseParasite"/>
        </authorList>
    </citation>
    <scope>IDENTIFICATION</scope>
</reference>
<feature type="region of interest" description="Disordered" evidence="1">
    <location>
        <begin position="31"/>
        <end position="68"/>
    </location>
</feature>
<name>A0A915HGR7_ROMCU</name>
<dbReference type="Proteomes" id="UP000887565">
    <property type="component" value="Unplaced"/>
</dbReference>
<proteinExistence type="predicted"/>
<organism evidence="2 3">
    <name type="scientific">Romanomermis culicivorax</name>
    <name type="common">Nematode worm</name>
    <dbReference type="NCBI Taxonomy" id="13658"/>
    <lineage>
        <taxon>Eukaryota</taxon>
        <taxon>Metazoa</taxon>
        <taxon>Ecdysozoa</taxon>
        <taxon>Nematoda</taxon>
        <taxon>Enoplea</taxon>
        <taxon>Dorylaimia</taxon>
        <taxon>Mermithida</taxon>
        <taxon>Mermithoidea</taxon>
        <taxon>Mermithidae</taxon>
        <taxon>Romanomermis</taxon>
    </lineage>
</organism>